<keyword evidence="2" id="KW-0678">Repressor</keyword>
<keyword evidence="4" id="KW-1185">Reference proteome</keyword>
<dbReference type="PANTHER" id="PTHR21043">
    <property type="entry name" value="IOJAP SUPERFAMILY ORTHOLOG"/>
    <property type="match status" value="1"/>
</dbReference>
<name>A0ABW9QWY2_9ACTN</name>
<organism evidence="3 4">
    <name type="scientific">Acidiferrimicrobium australe</name>
    <dbReference type="NCBI Taxonomy" id="2664430"/>
    <lineage>
        <taxon>Bacteria</taxon>
        <taxon>Bacillati</taxon>
        <taxon>Actinomycetota</taxon>
        <taxon>Acidimicrobiia</taxon>
        <taxon>Acidimicrobiales</taxon>
        <taxon>Acidimicrobiaceae</taxon>
        <taxon>Acidiferrimicrobium</taxon>
    </lineage>
</organism>
<dbReference type="InterPro" id="IPR043519">
    <property type="entry name" value="NT_sf"/>
</dbReference>
<comment type="caution">
    <text evidence="3">The sequence shown here is derived from an EMBL/GenBank/DDBJ whole genome shotgun (WGS) entry which is preliminary data.</text>
</comment>
<evidence type="ECO:0000256" key="1">
    <source>
        <dbReference type="ARBA" id="ARBA00010574"/>
    </source>
</evidence>
<reference evidence="3 4" key="1">
    <citation type="submission" date="2019-11" db="EMBL/GenBank/DDBJ databases">
        <title>Acidiferrimicrobium australis gen. nov., sp. nov., an acidophilic and obligately heterotrophic, member of the Actinobacteria that catalyses dissimilatory oxido- reduction of iron isolated from metal-rich acidic water in Chile.</title>
        <authorList>
            <person name="Gonzalez D."/>
            <person name="Huber K."/>
            <person name="Hedrich S."/>
            <person name="Rojas-Villalobos C."/>
            <person name="Quatrini R."/>
            <person name="Dinamarca M.A."/>
            <person name="Schwarz A."/>
            <person name="Canales C."/>
            <person name="Nancucheo I."/>
        </authorList>
    </citation>
    <scope>NUCLEOTIDE SEQUENCE [LARGE SCALE GENOMIC DNA]</scope>
    <source>
        <strain evidence="3 4">USS-CCA1</strain>
    </source>
</reference>
<dbReference type="NCBIfam" id="TIGR00090">
    <property type="entry name" value="rsfS_iojap_ybeB"/>
    <property type="match status" value="1"/>
</dbReference>
<keyword evidence="2" id="KW-0810">Translation regulation</keyword>
<accession>A0ABW9QWY2</accession>
<dbReference type="EMBL" id="WJHE01000894">
    <property type="protein sequence ID" value="MST34203.1"/>
    <property type="molecule type" value="Genomic_DNA"/>
</dbReference>
<dbReference type="PANTHER" id="PTHR21043:SF0">
    <property type="entry name" value="MITOCHONDRIAL ASSEMBLY OF RIBOSOMAL LARGE SUBUNIT PROTEIN 1"/>
    <property type="match status" value="1"/>
</dbReference>
<dbReference type="SUPFAM" id="SSF81301">
    <property type="entry name" value="Nucleotidyltransferase"/>
    <property type="match status" value="1"/>
</dbReference>
<dbReference type="HAMAP" id="MF_01477">
    <property type="entry name" value="Iojap_RsfS"/>
    <property type="match status" value="1"/>
</dbReference>
<dbReference type="InterPro" id="IPR004394">
    <property type="entry name" value="Iojap/RsfS/C7orf30"/>
</dbReference>
<evidence type="ECO:0000256" key="2">
    <source>
        <dbReference type="HAMAP-Rule" id="MF_01477"/>
    </source>
</evidence>
<gene>
    <name evidence="2 3" type="primary">rsfS</name>
    <name evidence="3" type="ORF">GHK86_15925</name>
</gene>
<dbReference type="Gene3D" id="3.30.460.10">
    <property type="entry name" value="Beta Polymerase, domain 2"/>
    <property type="match status" value="1"/>
</dbReference>
<comment type="subunit">
    <text evidence="2">Interacts with ribosomal protein uL14 (rplN).</text>
</comment>
<protein>
    <recommendedName>
        <fullName evidence="2">Ribosomal silencing factor RsfS</fullName>
    </recommendedName>
</protein>
<proteinExistence type="inferred from homology"/>
<keyword evidence="2" id="KW-0963">Cytoplasm</keyword>
<comment type="similarity">
    <text evidence="1 2">Belongs to the Iojap/RsfS family.</text>
</comment>
<comment type="function">
    <text evidence="2">Functions as a ribosomal silencing factor. Interacts with ribosomal protein uL14 (rplN), blocking formation of intersubunit bridge B8. Prevents association of the 30S and 50S ribosomal subunits and the formation of functional ribosomes, thus repressing translation.</text>
</comment>
<evidence type="ECO:0000313" key="3">
    <source>
        <dbReference type="EMBL" id="MST34203.1"/>
    </source>
</evidence>
<dbReference type="Proteomes" id="UP000437736">
    <property type="component" value="Unassembled WGS sequence"/>
</dbReference>
<sequence length="132" mass="14353">MSARASLDTVRTWATTAARAASEKQGRDTVVLAVGRVLAITDAFVITSGANPRQVRTIAEAVEEQVKGVGGPAPVRIEGLDDARWVLMDYGDFVVHVLLEDAREFYALERLWGDGEVWDWDDLRPAGVAAAE</sequence>
<comment type="subcellular location">
    <subcellularLocation>
        <location evidence="2">Cytoplasm</location>
    </subcellularLocation>
</comment>
<evidence type="ECO:0000313" key="4">
    <source>
        <dbReference type="Proteomes" id="UP000437736"/>
    </source>
</evidence>
<dbReference type="Pfam" id="PF02410">
    <property type="entry name" value="RsfS"/>
    <property type="match status" value="1"/>
</dbReference>